<organism evidence="2 3">
    <name type="scientific">Penicillium malachiteum</name>
    <dbReference type="NCBI Taxonomy" id="1324776"/>
    <lineage>
        <taxon>Eukaryota</taxon>
        <taxon>Fungi</taxon>
        <taxon>Dikarya</taxon>
        <taxon>Ascomycota</taxon>
        <taxon>Pezizomycotina</taxon>
        <taxon>Eurotiomycetes</taxon>
        <taxon>Eurotiomycetidae</taxon>
        <taxon>Eurotiales</taxon>
        <taxon>Aspergillaceae</taxon>
        <taxon>Penicillium</taxon>
    </lineage>
</organism>
<dbReference type="AlphaFoldDB" id="A0AAD6HDH9"/>
<feature type="compositionally biased region" description="Basic and acidic residues" evidence="1">
    <location>
        <begin position="30"/>
        <end position="54"/>
    </location>
</feature>
<accession>A0AAD6HDH9</accession>
<reference evidence="2" key="2">
    <citation type="submission" date="2023-01" db="EMBL/GenBank/DDBJ databases">
        <authorList>
            <person name="Petersen C."/>
        </authorList>
    </citation>
    <scope>NUCLEOTIDE SEQUENCE</scope>
    <source>
        <strain evidence="2">IBT 17514</strain>
    </source>
</reference>
<feature type="compositionally biased region" description="Polar residues" evidence="1">
    <location>
        <begin position="1"/>
        <end position="10"/>
    </location>
</feature>
<proteinExistence type="predicted"/>
<comment type="caution">
    <text evidence="2">The sequence shown here is derived from an EMBL/GenBank/DDBJ whole genome shotgun (WGS) entry which is preliminary data.</text>
</comment>
<evidence type="ECO:0000313" key="2">
    <source>
        <dbReference type="EMBL" id="KAJ5709534.1"/>
    </source>
</evidence>
<protein>
    <submittedName>
        <fullName evidence="2">Uncharacterized protein</fullName>
    </submittedName>
</protein>
<sequence length="78" mass="9025">MQSSNNTSFPDRTRTQEPPAPTRASNDSSEDTHEKSWQPNMDRRQSWSNQDRKHLLQGRLLNMEDGRQMGFSEASHGH</sequence>
<reference evidence="2" key="1">
    <citation type="journal article" date="2023" name="IMA Fungus">
        <title>Comparative genomic study of the Penicillium genus elucidates a diverse pangenome and 15 lateral gene transfer events.</title>
        <authorList>
            <person name="Petersen C."/>
            <person name="Sorensen T."/>
            <person name="Nielsen M.R."/>
            <person name="Sondergaard T.E."/>
            <person name="Sorensen J.L."/>
            <person name="Fitzpatrick D.A."/>
            <person name="Frisvad J.C."/>
            <person name="Nielsen K.L."/>
        </authorList>
    </citation>
    <scope>NUCLEOTIDE SEQUENCE</scope>
    <source>
        <strain evidence="2">IBT 17514</strain>
    </source>
</reference>
<keyword evidence="3" id="KW-1185">Reference proteome</keyword>
<evidence type="ECO:0000313" key="3">
    <source>
        <dbReference type="Proteomes" id="UP001215712"/>
    </source>
</evidence>
<evidence type="ECO:0000256" key="1">
    <source>
        <dbReference type="SAM" id="MobiDB-lite"/>
    </source>
</evidence>
<gene>
    <name evidence="2" type="ORF">N7493_009825</name>
</gene>
<name>A0AAD6HDH9_9EURO</name>
<dbReference type="Proteomes" id="UP001215712">
    <property type="component" value="Unassembled WGS sequence"/>
</dbReference>
<feature type="region of interest" description="Disordered" evidence="1">
    <location>
        <begin position="1"/>
        <end position="78"/>
    </location>
</feature>
<dbReference type="EMBL" id="JAQJAN010000018">
    <property type="protein sequence ID" value="KAJ5709534.1"/>
    <property type="molecule type" value="Genomic_DNA"/>
</dbReference>